<dbReference type="EMBL" id="MK072133">
    <property type="protein sequence ID" value="AYV79093.1"/>
    <property type="molecule type" value="Genomic_DNA"/>
</dbReference>
<evidence type="ECO:0000256" key="2">
    <source>
        <dbReference type="ARBA" id="ARBA00023043"/>
    </source>
</evidence>
<proteinExistence type="predicted"/>
<evidence type="ECO:0000313" key="3">
    <source>
        <dbReference type="EMBL" id="AYV79093.1"/>
    </source>
</evidence>
<gene>
    <name evidence="3" type="ORF">Faunusvirus2_40</name>
</gene>
<name>A0A3G4ZZU2_9VIRU</name>
<sequence length="194" mass="21877">MSAVAIDHAAEFIKLVRDENEAKCIEYIDKYNDFYNIYVHSSSPLTCACVNGMDTVAYKLLDCGADINLSDDGWHSLMWACFQRHTNLALELIRRGANVNNVSQYGTTALRLACRYMCIDIAIALIKAGAHFVDIIDTHILCSDQKKIIQYVREVYRQQIMSVINDDTNDNALATSFRTTYAVGVVDMISEFII</sequence>
<protein>
    <submittedName>
        <fullName evidence="3">Uncharacterized protein</fullName>
    </submittedName>
</protein>
<dbReference type="Gene3D" id="1.25.40.20">
    <property type="entry name" value="Ankyrin repeat-containing domain"/>
    <property type="match status" value="1"/>
</dbReference>
<dbReference type="PANTHER" id="PTHR24171">
    <property type="entry name" value="ANKYRIN REPEAT DOMAIN-CONTAINING PROTEIN 39-RELATED"/>
    <property type="match status" value="1"/>
</dbReference>
<evidence type="ECO:0000256" key="1">
    <source>
        <dbReference type="ARBA" id="ARBA00022737"/>
    </source>
</evidence>
<organism evidence="3">
    <name type="scientific">Faunusvirus sp</name>
    <dbReference type="NCBI Taxonomy" id="2487766"/>
    <lineage>
        <taxon>Viruses</taxon>
        <taxon>Varidnaviria</taxon>
        <taxon>Bamfordvirae</taxon>
        <taxon>Nucleocytoviricota</taxon>
        <taxon>Megaviricetes</taxon>
        <taxon>Imitervirales</taxon>
        <taxon>Mimiviridae</taxon>
    </lineage>
</organism>
<dbReference type="PROSITE" id="PS50088">
    <property type="entry name" value="ANK_REPEAT"/>
    <property type="match status" value="1"/>
</dbReference>
<keyword evidence="1" id="KW-0677">Repeat</keyword>
<dbReference type="PANTHER" id="PTHR24171:SF8">
    <property type="entry name" value="BRCA1-ASSOCIATED RING DOMAIN PROTEIN 1"/>
    <property type="match status" value="1"/>
</dbReference>
<dbReference type="InterPro" id="IPR036770">
    <property type="entry name" value="Ankyrin_rpt-contain_sf"/>
</dbReference>
<dbReference type="GO" id="GO:0004842">
    <property type="term" value="F:ubiquitin-protein transferase activity"/>
    <property type="evidence" value="ECO:0007669"/>
    <property type="project" value="TreeGrafter"/>
</dbReference>
<reference evidence="3" key="1">
    <citation type="submission" date="2018-10" db="EMBL/GenBank/DDBJ databases">
        <title>Hidden diversity of soil giant viruses.</title>
        <authorList>
            <person name="Schulz F."/>
            <person name="Alteio L."/>
            <person name="Goudeau D."/>
            <person name="Ryan E.M."/>
            <person name="Malmstrom R.R."/>
            <person name="Blanchard J."/>
            <person name="Woyke T."/>
        </authorList>
    </citation>
    <scope>NUCLEOTIDE SEQUENCE</scope>
    <source>
        <strain evidence="3">FNV1</strain>
    </source>
</reference>
<dbReference type="Pfam" id="PF12796">
    <property type="entry name" value="Ank_2"/>
    <property type="match status" value="1"/>
</dbReference>
<dbReference type="InterPro" id="IPR002110">
    <property type="entry name" value="Ankyrin_rpt"/>
</dbReference>
<dbReference type="GO" id="GO:0085020">
    <property type="term" value="P:protein K6-linked ubiquitination"/>
    <property type="evidence" value="ECO:0007669"/>
    <property type="project" value="TreeGrafter"/>
</dbReference>
<dbReference type="SMART" id="SM00248">
    <property type="entry name" value="ANK"/>
    <property type="match status" value="3"/>
</dbReference>
<keyword evidence="2" id="KW-0040">ANK repeat</keyword>
<dbReference type="SUPFAM" id="SSF48403">
    <property type="entry name" value="Ankyrin repeat"/>
    <property type="match status" value="1"/>
</dbReference>
<accession>A0A3G4ZZU2</accession>